<feature type="transmembrane region" description="Helical" evidence="5">
    <location>
        <begin position="120"/>
        <end position="143"/>
    </location>
</feature>
<accession>A0ABQ1YCI3</accession>
<evidence type="ECO:0000313" key="8">
    <source>
        <dbReference type="Proteomes" id="UP000659344"/>
    </source>
</evidence>
<dbReference type="Pfam" id="PF12698">
    <property type="entry name" value="ABC2_membrane_3"/>
    <property type="match status" value="1"/>
</dbReference>
<evidence type="ECO:0000256" key="4">
    <source>
        <dbReference type="ARBA" id="ARBA00023136"/>
    </source>
</evidence>
<keyword evidence="2 5" id="KW-0812">Transmembrane</keyword>
<organism evidence="7 8">
    <name type="scientific">Paenibacillus segetis</name>
    <dbReference type="NCBI Taxonomy" id="1325360"/>
    <lineage>
        <taxon>Bacteria</taxon>
        <taxon>Bacillati</taxon>
        <taxon>Bacillota</taxon>
        <taxon>Bacilli</taxon>
        <taxon>Bacillales</taxon>
        <taxon>Paenibacillaceae</taxon>
        <taxon>Paenibacillus</taxon>
    </lineage>
</organism>
<evidence type="ECO:0000256" key="2">
    <source>
        <dbReference type="ARBA" id="ARBA00022692"/>
    </source>
</evidence>
<name>A0ABQ1YCI3_9BACL</name>
<evidence type="ECO:0000256" key="5">
    <source>
        <dbReference type="SAM" id="Phobius"/>
    </source>
</evidence>
<feature type="transmembrane region" description="Helical" evidence="5">
    <location>
        <begin position="92"/>
        <end position="114"/>
    </location>
</feature>
<feature type="transmembrane region" description="Helical" evidence="5">
    <location>
        <begin position="20"/>
        <end position="39"/>
    </location>
</feature>
<feature type="domain" description="ABC-2 type transporter transmembrane" evidence="6">
    <location>
        <begin position="39"/>
        <end position="220"/>
    </location>
</feature>
<gene>
    <name evidence="7" type="ORF">GCM10008013_16130</name>
</gene>
<dbReference type="InterPro" id="IPR013525">
    <property type="entry name" value="ABC2_TM"/>
</dbReference>
<protein>
    <recommendedName>
        <fullName evidence="6">ABC-2 type transporter transmembrane domain-containing protein</fullName>
    </recommendedName>
</protein>
<comment type="caution">
    <text evidence="7">The sequence shown here is derived from an EMBL/GenBank/DDBJ whole genome shotgun (WGS) entry which is preliminary data.</text>
</comment>
<keyword evidence="3 5" id="KW-1133">Transmembrane helix</keyword>
<comment type="subcellular location">
    <subcellularLocation>
        <location evidence="1">Membrane</location>
        <topology evidence="1">Multi-pass membrane protein</topology>
    </subcellularLocation>
</comment>
<feature type="transmembrane region" description="Helical" evidence="5">
    <location>
        <begin position="203"/>
        <end position="222"/>
    </location>
</feature>
<evidence type="ECO:0000256" key="3">
    <source>
        <dbReference type="ARBA" id="ARBA00022989"/>
    </source>
</evidence>
<keyword evidence="4 5" id="KW-0472">Membrane</keyword>
<evidence type="ECO:0000256" key="1">
    <source>
        <dbReference type="ARBA" id="ARBA00004141"/>
    </source>
</evidence>
<keyword evidence="8" id="KW-1185">Reference proteome</keyword>
<feature type="transmembrane region" description="Helical" evidence="5">
    <location>
        <begin position="45"/>
        <end position="71"/>
    </location>
</feature>
<dbReference type="EMBL" id="BMFT01000001">
    <property type="protein sequence ID" value="GGH19453.1"/>
    <property type="molecule type" value="Genomic_DNA"/>
</dbReference>
<evidence type="ECO:0000313" key="7">
    <source>
        <dbReference type="EMBL" id="GGH19453.1"/>
    </source>
</evidence>
<reference evidence="8" key="1">
    <citation type="journal article" date="2019" name="Int. J. Syst. Evol. Microbiol.">
        <title>The Global Catalogue of Microorganisms (GCM) 10K type strain sequencing project: providing services to taxonomists for standard genome sequencing and annotation.</title>
        <authorList>
            <consortium name="The Broad Institute Genomics Platform"/>
            <consortium name="The Broad Institute Genome Sequencing Center for Infectious Disease"/>
            <person name="Wu L."/>
            <person name="Ma J."/>
        </authorList>
    </citation>
    <scope>NUCLEOTIDE SEQUENCE [LARGE SCALE GENOMIC DNA]</scope>
    <source>
        <strain evidence="8">CGMCC 1.12769</strain>
    </source>
</reference>
<sequence>MKHMFKLVGHEMRDMIKNPASLILICLPILMSKMIMVVMDQAEDVNFILLSTWVLFAQVMVGIMLTGPNLIEERESRTMDALLLTPLRFIDIVAAKGLSILVFSLFSQICVLLLNQGLSWSLIPSLLILIVGGILFVEIGLIIGLKMNSSKNGTAVASVLMVTLFLVTNLYQAMPEWTYKVFVLIPSIEVVVSLNSVLEGGGLLALEGALILAWVIGLSLWIRKIGKHF</sequence>
<dbReference type="Proteomes" id="UP000659344">
    <property type="component" value="Unassembled WGS sequence"/>
</dbReference>
<proteinExistence type="predicted"/>
<feature type="transmembrane region" description="Helical" evidence="5">
    <location>
        <begin position="155"/>
        <end position="174"/>
    </location>
</feature>
<evidence type="ECO:0000259" key="6">
    <source>
        <dbReference type="Pfam" id="PF12698"/>
    </source>
</evidence>